<evidence type="ECO:0000256" key="4">
    <source>
        <dbReference type="ARBA" id="ARBA00023136"/>
    </source>
</evidence>
<dbReference type="Proteomes" id="UP000663852">
    <property type="component" value="Unassembled WGS sequence"/>
</dbReference>
<dbReference type="AlphaFoldDB" id="A0A814LXC5"/>
<dbReference type="InterPro" id="IPR052954">
    <property type="entry name" value="GPCR-Ligand_Int"/>
</dbReference>
<evidence type="ECO:0000259" key="6">
    <source>
        <dbReference type="PROSITE" id="PS50262"/>
    </source>
</evidence>
<feature type="transmembrane region" description="Helical" evidence="5">
    <location>
        <begin position="186"/>
        <end position="213"/>
    </location>
</feature>
<keyword evidence="4 5" id="KW-0472">Membrane</keyword>
<dbReference type="EMBL" id="CAJNOJ010000086">
    <property type="protein sequence ID" value="CAF1070938.1"/>
    <property type="molecule type" value="Genomic_DNA"/>
</dbReference>
<feature type="transmembrane region" description="Helical" evidence="5">
    <location>
        <begin position="28"/>
        <end position="54"/>
    </location>
</feature>
<feature type="transmembrane region" description="Helical" evidence="5">
    <location>
        <begin position="104"/>
        <end position="125"/>
    </location>
</feature>
<reference evidence="8" key="1">
    <citation type="submission" date="2021-02" db="EMBL/GenBank/DDBJ databases">
        <authorList>
            <person name="Nowell W R."/>
        </authorList>
    </citation>
    <scope>NUCLEOTIDE SEQUENCE</scope>
</reference>
<accession>A0A814LXC5</accession>
<evidence type="ECO:0000256" key="5">
    <source>
        <dbReference type="SAM" id="Phobius"/>
    </source>
</evidence>
<comment type="subcellular location">
    <subcellularLocation>
        <location evidence="1">Membrane</location>
    </subcellularLocation>
</comment>
<proteinExistence type="predicted"/>
<dbReference type="SUPFAM" id="SSF81321">
    <property type="entry name" value="Family A G protein-coupled receptor-like"/>
    <property type="match status" value="1"/>
</dbReference>
<dbReference type="InterPro" id="IPR000276">
    <property type="entry name" value="GPCR_Rhodpsn"/>
</dbReference>
<dbReference type="PROSITE" id="PS50262">
    <property type="entry name" value="G_PROTEIN_RECEP_F1_2"/>
    <property type="match status" value="1"/>
</dbReference>
<protein>
    <recommendedName>
        <fullName evidence="6">G-protein coupled receptors family 1 profile domain-containing protein</fullName>
    </recommendedName>
</protein>
<dbReference type="Pfam" id="PF00001">
    <property type="entry name" value="7tm_1"/>
    <property type="match status" value="1"/>
</dbReference>
<feature type="domain" description="G-protein coupled receptors family 1 profile" evidence="6">
    <location>
        <begin position="45"/>
        <end position="322"/>
    </location>
</feature>
<evidence type="ECO:0000313" key="8">
    <source>
        <dbReference type="EMBL" id="CAF1070938.1"/>
    </source>
</evidence>
<evidence type="ECO:0000256" key="2">
    <source>
        <dbReference type="ARBA" id="ARBA00022692"/>
    </source>
</evidence>
<dbReference type="Proteomes" id="UP000663828">
    <property type="component" value="Unassembled WGS sequence"/>
</dbReference>
<feature type="transmembrane region" description="Helical" evidence="5">
    <location>
        <begin position="66"/>
        <end position="84"/>
    </location>
</feature>
<dbReference type="InterPro" id="IPR017452">
    <property type="entry name" value="GPCR_Rhodpsn_7TM"/>
</dbReference>
<comment type="caution">
    <text evidence="8">The sequence shown here is derived from an EMBL/GenBank/DDBJ whole genome shotgun (WGS) entry which is preliminary data.</text>
</comment>
<organism evidence="8 10">
    <name type="scientific">Adineta ricciae</name>
    <name type="common">Rotifer</name>
    <dbReference type="NCBI Taxonomy" id="249248"/>
    <lineage>
        <taxon>Eukaryota</taxon>
        <taxon>Metazoa</taxon>
        <taxon>Spiralia</taxon>
        <taxon>Gnathifera</taxon>
        <taxon>Rotifera</taxon>
        <taxon>Eurotatoria</taxon>
        <taxon>Bdelloidea</taxon>
        <taxon>Adinetida</taxon>
        <taxon>Adinetidae</taxon>
        <taxon>Adineta</taxon>
    </lineage>
</organism>
<evidence type="ECO:0000256" key="3">
    <source>
        <dbReference type="ARBA" id="ARBA00022989"/>
    </source>
</evidence>
<dbReference type="GO" id="GO:0016020">
    <property type="term" value="C:membrane"/>
    <property type="evidence" value="ECO:0007669"/>
    <property type="project" value="UniProtKB-SubCell"/>
</dbReference>
<evidence type="ECO:0000313" key="9">
    <source>
        <dbReference type="Proteomes" id="UP000663828"/>
    </source>
</evidence>
<gene>
    <name evidence="8" type="ORF">EDS130_LOCUS18435</name>
    <name evidence="7" type="ORF">XAT740_LOCUS14162</name>
</gene>
<dbReference type="GO" id="GO:0004930">
    <property type="term" value="F:G protein-coupled receptor activity"/>
    <property type="evidence" value="ECO:0007669"/>
    <property type="project" value="InterPro"/>
</dbReference>
<keyword evidence="9" id="KW-1185">Reference proteome</keyword>
<keyword evidence="3 5" id="KW-1133">Transmembrane helix</keyword>
<dbReference type="OrthoDB" id="10055255at2759"/>
<evidence type="ECO:0000256" key="1">
    <source>
        <dbReference type="ARBA" id="ARBA00004370"/>
    </source>
</evidence>
<name>A0A814LXC5_ADIRI</name>
<keyword evidence="2 5" id="KW-0812">Transmembrane</keyword>
<feature type="transmembrane region" description="Helical" evidence="5">
    <location>
        <begin position="302"/>
        <end position="325"/>
    </location>
</feature>
<dbReference type="PANTHER" id="PTHR46641">
    <property type="entry name" value="FMRFAMIDE RECEPTOR-RELATED"/>
    <property type="match status" value="1"/>
</dbReference>
<dbReference type="Gene3D" id="1.20.1070.10">
    <property type="entry name" value="Rhodopsin 7-helix transmembrane proteins"/>
    <property type="match status" value="1"/>
</dbReference>
<sequence length="354" mass="40779">MANVTNISNSSNSTISIFANSSSLNTAVWIATAGACFSYGLGFIGNFLSLIVFYSQEEFRKISTGLLFILITIANLFHLWTLLTEFLTTYGISMFQQIFFQCRLTYFIQNVSRAMSTYFMVAVAIDRLIRTEFPARSKTLCTRRNVILFTVIFFIIFSLFWSFYLYPMPSVTSKKGSCTFTYTPTFNYFLSTLYIPIRVVLVCFIPLIIMLLANIRMIFNIRQSQRRVTNQITGGSSRINRPVPSVSSSVGRPSRRMTALDRMLFYMMVANVLTFLISQVPLHTFMWIRNSLTGYDDFTLSFIRTVLLIWSSLYFGVAFYFYCLASPLFREKFMKIICFNINSRSTTILPMISK</sequence>
<feature type="transmembrane region" description="Helical" evidence="5">
    <location>
        <begin position="263"/>
        <end position="282"/>
    </location>
</feature>
<feature type="transmembrane region" description="Helical" evidence="5">
    <location>
        <begin position="146"/>
        <end position="166"/>
    </location>
</feature>
<dbReference type="EMBL" id="CAJNOR010000842">
    <property type="protein sequence ID" value="CAF1019615.1"/>
    <property type="molecule type" value="Genomic_DNA"/>
</dbReference>
<evidence type="ECO:0000313" key="7">
    <source>
        <dbReference type="EMBL" id="CAF1019615.1"/>
    </source>
</evidence>
<evidence type="ECO:0000313" key="10">
    <source>
        <dbReference type="Proteomes" id="UP000663852"/>
    </source>
</evidence>